<evidence type="ECO:0000313" key="13">
    <source>
        <dbReference type="Proteomes" id="UP001370348"/>
    </source>
</evidence>
<dbReference type="Proteomes" id="UP001370348">
    <property type="component" value="Chromosome"/>
</dbReference>
<evidence type="ECO:0000256" key="5">
    <source>
        <dbReference type="ARBA" id="ARBA00022917"/>
    </source>
</evidence>
<dbReference type="InterPro" id="IPR002300">
    <property type="entry name" value="aa-tRNA-synth_Ia"/>
</dbReference>
<keyword evidence="8" id="KW-0175">Coiled coil</keyword>
<evidence type="ECO:0000259" key="9">
    <source>
        <dbReference type="Pfam" id="PF00133"/>
    </source>
</evidence>
<dbReference type="CDD" id="cd07962">
    <property type="entry name" value="Anticodon_Ia_Val"/>
    <property type="match status" value="1"/>
</dbReference>
<reference evidence="12 13" key="1">
    <citation type="submission" date="2021-12" db="EMBL/GenBank/DDBJ databases">
        <title>Discovery of the Pendulisporaceae a myxobacterial family with distinct sporulation behavior and unique specialized metabolism.</title>
        <authorList>
            <person name="Garcia R."/>
            <person name="Popoff A."/>
            <person name="Bader C.D."/>
            <person name="Loehr J."/>
            <person name="Walesch S."/>
            <person name="Walt C."/>
            <person name="Boldt J."/>
            <person name="Bunk B."/>
            <person name="Haeckl F.J.F.P.J."/>
            <person name="Gunesch A.P."/>
            <person name="Birkelbach J."/>
            <person name="Nuebel U."/>
            <person name="Pietschmann T."/>
            <person name="Bach T."/>
            <person name="Mueller R."/>
        </authorList>
    </citation>
    <scope>NUCLEOTIDE SEQUENCE [LARGE SCALE GENOMIC DNA]</scope>
    <source>
        <strain evidence="12 13">MSr11954</strain>
    </source>
</reference>
<feature type="domain" description="Methionyl/Valyl/Leucyl/Isoleucyl-tRNA synthetase anticodon-binding" evidence="10">
    <location>
        <begin position="662"/>
        <end position="814"/>
    </location>
</feature>
<evidence type="ECO:0000256" key="6">
    <source>
        <dbReference type="ARBA" id="ARBA00023146"/>
    </source>
</evidence>
<keyword evidence="3 8" id="KW-0547">Nucleotide-binding</keyword>
<comment type="subcellular location">
    <subcellularLocation>
        <location evidence="8">Cytoplasm</location>
    </subcellularLocation>
</comment>
<dbReference type="EMBL" id="CP089984">
    <property type="protein sequence ID" value="WXB12806.1"/>
    <property type="molecule type" value="Genomic_DNA"/>
</dbReference>
<dbReference type="InterPro" id="IPR019499">
    <property type="entry name" value="Val-tRNA_synth_tRNA-bd"/>
</dbReference>
<evidence type="ECO:0000256" key="7">
    <source>
        <dbReference type="ARBA" id="ARBA00047552"/>
    </source>
</evidence>
<protein>
    <recommendedName>
        <fullName evidence="8">Valine--tRNA ligase</fullName>
        <ecNumber evidence="8">6.1.1.9</ecNumber>
    </recommendedName>
    <alternativeName>
        <fullName evidence="8">Valyl-tRNA synthetase</fullName>
        <shortName evidence="8">ValRS</shortName>
    </alternativeName>
</protein>
<dbReference type="InterPro" id="IPR013155">
    <property type="entry name" value="M/V/L/I-tRNA-synth_anticd-bd"/>
</dbReference>
<comment type="domain">
    <text evidence="8">The C-terminal coiled-coil domain is crucial for aminoacylation activity.</text>
</comment>
<dbReference type="Pfam" id="PF08264">
    <property type="entry name" value="Anticodon_1"/>
    <property type="match status" value="1"/>
</dbReference>
<keyword evidence="6 8" id="KW-0030">Aminoacyl-tRNA synthetase</keyword>
<evidence type="ECO:0000259" key="11">
    <source>
        <dbReference type="Pfam" id="PF10458"/>
    </source>
</evidence>
<dbReference type="SUPFAM" id="SSF52374">
    <property type="entry name" value="Nucleotidylyl transferase"/>
    <property type="match status" value="1"/>
</dbReference>
<dbReference type="InterPro" id="IPR009080">
    <property type="entry name" value="tRNAsynth_Ia_anticodon-bd"/>
</dbReference>
<dbReference type="Gene3D" id="1.10.287.380">
    <property type="entry name" value="Valyl-tRNA synthetase, C-terminal domain"/>
    <property type="match status" value="1"/>
</dbReference>
<keyword evidence="5 8" id="KW-0648">Protein biosynthesis</keyword>
<evidence type="ECO:0000256" key="2">
    <source>
        <dbReference type="ARBA" id="ARBA00022598"/>
    </source>
</evidence>
<dbReference type="Gene3D" id="1.10.730.10">
    <property type="entry name" value="Isoleucyl-tRNA Synthetase, Domain 1"/>
    <property type="match status" value="1"/>
</dbReference>
<comment type="caution">
    <text evidence="8">Lacks conserved residue(s) required for the propagation of feature annotation.</text>
</comment>
<keyword evidence="2 8" id="KW-0436">Ligase</keyword>
<dbReference type="InterPro" id="IPR002303">
    <property type="entry name" value="Valyl-tRNA_ligase"/>
</dbReference>
<evidence type="ECO:0000313" key="12">
    <source>
        <dbReference type="EMBL" id="WXB12806.1"/>
    </source>
</evidence>
<dbReference type="PANTHER" id="PTHR11946:SF93">
    <property type="entry name" value="VALINE--TRNA LIGASE, CHLOROPLASTIC_MITOCHONDRIAL 2"/>
    <property type="match status" value="1"/>
</dbReference>
<feature type="binding site" evidence="8">
    <location>
        <position position="539"/>
    </location>
    <ligand>
        <name>ATP</name>
        <dbReference type="ChEBI" id="CHEBI:30616"/>
    </ligand>
</feature>
<dbReference type="NCBIfam" id="NF004349">
    <property type="entry name" value="PRK05729.1"/>
    <property type="match status" value="1"/>
</dbReference>
<keyword evidence="13" id="KW-1185">Reference proteome</keyword>
<dbReference type="NCBIfam" id="TIGR00422">
    <property type="entry name" value="valS"/>
    <property type="match status" value="1"/>
</dbReference>
<dbReference type="SUPFAM" id="SSF46589">
    <property type="entry name" value="tRNA-binding arm"/>
    <property type="match status" value="1"/>
</dbReference>
<keyword evidence="4 8" id="KW-0067">ATP-binding</keyword>
<evidence type="ECO:0000256" key="1">
    <source>
        <dbReference type="ARBA" id="ARBA00022490"/>
    </source>
</evidence>
<dbReference type="Gene3D" id="3.90.740.10">
    <property type="entry name" value="Valyl/Leucyl/Isoleucyl-tRNA synthetase, editing domain"/>
    <property type="match status" value="1"/>
</dbReference>
<dbReference type="SUPFAM" id="SSF47323">
    <property type="entry name" value="Anticodon-binding domain of a subclass of class I aminoacyl-tRNA synthetases"/>
    <property type="match status" value="1"/>
</dbReference>
<dbReference type="InterPro" id="IPR037118">
    <property type="entry name" value="Val-tRNA_synth_C_sf"/>
</dbReference>
<dbReference type="Gene3D" id="3.40.50.620">
    <property type="entry name" value="HUPs"/>
    <property type="match status" value="2"/>
</dbReference>
<evidence type="ECO:0000259" key="10">
    <source>
        <dbReference type="Pfam" id="PF08264"/>
    </source>
</evidence>
<dbReference type="Pfam" id="PF00133">
    <property type="entry name" value="tRNA-synt_1"/>
    <property type="match status" value="1"/>
</dbReference>
<gene>
    <name evidence="8" type="primary">valS</name>
    <name evidence="12" type="ORF">LZC94_33765</name>
</gene>
<comment type="domain">
    <text evidence="8">ValRS has two distinct active sites: one for aminoacylation and one for editing. The misactivated threonine is translocated from the active site to the editing site.</text>
</comment>
<feature type="domain" description="Aminoacyl-tRNA synthetase class Ia" evidence="9">
    <location>
        <begin position="23"/>
        <end position="607"/>
    </location>
</feature>
<dbReference type="PRINTS" id="PR00986">
    <property type="entry name" value="TRNASYNTHVAL"/>
</dbReference>
<dbReference type="Pfam" id="PF10458">
    <property type="entry name" value="Val_tRNA-synt_C"/>
    <property type="match status" value="1"/>
</dbReference>
<comment type="catalytic activity">
    <reaction evidence="7 8">
        <text>tRNA(Val) + L-valine + ATP = L-valyl-tRNA(Val) + AMP + diphosphate</text>
        <dbReference type="Rhea" id="RHEA:10704"/>
        <dbReference type="Rhea" id="RHEA-COMP:9672"/>
        <dbReference type="Rhea" id="RHEA-COMP:9708"/>
        <dbReference type="ChEBI" id="CHEBI:30616"/>
        <dbReference type="ChEBI" id="CHEBI:33019"/>
        <dbReference type="ChEBI" id="CHEBI:57762"/>
        <dbReference type="ChEBI" id="CHEBI:78442"/>
        <dbReference type="ChEBI" id="CHEBI:78537"/>
        <dbReference type="ChEBI" id="CHEBI:456215"/>
        <dbReference type="EC" id="6.1.1.9"/>
    </reaction>
</comment>
<feature type="short sequence motif" description="'HIGH' region" evidence="8">
    <location>
        <begin position="53"/>
        <end position="63"/>
    </location>
</feature>
<dbReference type="GO" id="GO:0004832">
    <property type="term" value="F:valine-tRNA ligase activity"/>
    <property type="evidence" value="ECO:0007669"/>
    <property type="project" value="UniProtKB-EC"/>
</dbReference>
<dbReference type="RefSeq" id="WP_394822427.1">
    <property type="nucleotide sequence ID" value="NZ_CP089984.1"/>
</dbReference>
<keyword evidence="1 8" id="KW-0963">Cytoplasm</keyword>
<dbReference type="CDD" id="cd00817">
    <property type="entry name" value="ValRS_core"/>
    <property type="match status" value="1"/>
</dbReference>
<dbReference type="InterPro" id="IPR033705">
    <property type="entry name" value="Anticodon_Ia_Val"/>
</dbReference>
<comment type="function">
    <text evidence="8">Catalyzes the attachment of valine to tRNA(Val). As ValRS can inadvertently accommodate and process structurally similar amino acids such as threonine, to avoid such errors, it has a 'posttransfer' editing activity that hydrolyzes mischarged Thr-tRNA(Val) in a tRNA-dependent manner.</text>
</comment>
<evidence type="ECO:0000256" key="8">
    <source>
        <dbReference type="HAMAP-Rule" id="MF_02004"/>
    </source>
</evidence>
<dbReference type="HAMAP" id="MF_02004">
    <property type="entry name" value="Val_tRNA_synth_type1"/>
    <property type="match status" value="1"/>
</dbReference>
<organism evidence="12 13">
    <name type="scientific">Pendulispora albinea</name>
    <dbReference type="NCBI Taxonomy" id="2741071"/>
    <lineage>
        <taxon>Bacteria</taxon>
        <taxon>Pseudomonadati</taxon>
        <taxon>Myxococcota</taxon>
        <taxon>Myxococcia</taxon>
        <taxon>Myxococcales</taxon>
        <taxon>Sorangiineae</taxon>
        <taxon>Pendulisporaceae</taxon>
        <taxon>Pendulispora</taxon>
    </lineage>
</organism>
<accession>A0ABZ2LUK4</accession>
<dbReference type="SUPFAM" id="SSF50677">
    <property type="entry name" value="ValRS/IleRS/LeuRS editing domain"/>
    <property type="match status" value="1"/>
</dbReference>
<comment type="subunit">
    <text evidence="8">Monomer.</text>
</comment>
<dbReference type="EC" id="6.1.1.9" evidence="8"/>
<name>A0ABZ2LUK4_9BACT</name>
<sequence>MSAEQNAPDLSKGYDPAEVEQRWYSFWEKHGVFEAADDPADPRPVYVIPMPPPNVTGSLHMGHAQRCTLEDALIRWHRMRGFNTLWQPGMDHAGIATQTVVERQLLREKKTRHELGREAFEQRIWQWKAESGGRIAVQQRELGASPDWRRSKFTMDADMARAVREAFVRLHEEGLMYRATRLINWCPECMTALSDLEVETEEGAQGELFQFAYRVEGENEEIVVATTRPETMLGDTAVAVHPADPRYTHLHGKRLEHPFLLRTVPVITDEILVDPKFGTGAVKVTPAHDFNDFATGKRHRLEEINIFNLDGTLNDKTGDFAGMTRKKARAAVKQALEDKGLARGSKPHVLALPKCQRSGGVVEPMISTQWFLKMGQMAKEALEAVHGTETSPPKTEIIPAEWVKTYDHFLENIQDWCVSRQLWWGHQIPAWHGPNGQIRVARERPPECTPEAGWTQDPDVLDTWFSSALWPFSTLGWPDETPALKKFYPAGDLETGYDILFFWVARMMMFGLHFMKEVPFRRVLLSGLIVDETGEKMSKVKGNVIDPLDLIHGADFAEVVSKTLPGAPEQEALTKFKKAYPSAAQMGKGFPPFGADALRFTLATFPPTNRRIALALKRLEGYRFFVNKVWNATRFSLENLRDLTRAGGALPEGTPEPKGFYNRYILSRLGQAARIANRGIGSFRVDEAANELYRFFWNDFCDWYVELTKIVFQSSAETASEEEQEETRHTLAHVLESSLRLLHPLMPFVTEELWQRVPKPSSRPVSVALAPYPTEDDGRIDLAVEREMELVQAIIGAARTVRSEHEIKPAERVPVWLRVTDLASQGERIARHLPAIRTLVKTADDPKVIGPTDGREAGTVVTVVPSDLGAVEVLVGLRGLVPREKELARIDREIKRVDRELAAIDKKLQSKGFVDRAPKEVVDEAHGQRKALSEARERILASRTLADELEAES</sequence>
<dbReference type="InterPro" id="IPR001412">
    <property type="entry name" value="aa-tRNA-synth_I_CS"/>
</dbReference>
<proteinExistence type="inferred from homology"/>
<dbReference type="InterPro" id="IPR009008">
    <property type="entry name" value="Val/Leu/Ile-tRNA-synth_edit"/>
</dbReference>
<evidence type="ECO:0000256" key="3">
    <source>
        <dbReference type="ARBA" id="ARBA00022741"/>
    </source>
</evidence>
<dbReference type="PROSITE" id="PS00178">
    <property type="entry name" value="AA_TRNA_LIGASE_I"/>
    <property type="match status" value="1"/>
</dbReference>
<dbReference type="PANTHER" id="PTHR11946">
    <property type="entry name" value="VALYL-TRNA SYNTHETASES"/>
    <property type="match status" value="1"/>
</dbReference>
<feature type="domain" description="Valyl-tRNA synthetase tRNA-binding arm" evidence="11">
    <location>
        <begin position="884"/>
        <end position="940"/>
    </location>
</feature>
<dbReference type="InterPro" id="IPR014729">
    <property type="entry name" value="Rossmann-like_a/b/a_fold"/>
</dbReference>
<dbReference type="InterPro" id="IPR010978">
    <property type="entry name" value="tRNA-bd_arm"/>
</dbReference>
<evidence type="ECO:0000256" key="4">
    <source>
        <dbReference type="ARBA" id="ARBA00022840"/>
    </source>
</evidence>
<comment type="similarity">
    <text evidence="8">Belongs to the class-I aminoacyl-tRNA synthetase family. ValS type 1 subfamily.</text>
</comment>